<comment type="similarity">
    <text evidence="1">Belongs to the NAD(P)-dependent epimerase/dehydratase family. SDR39U1 subfamily.</text>
</comment>
<dbReference type="EMBL" id="BMYZ01000002">
    <property type="protein sequence ID" value="GGY80504.1"/>
    <property type="molecule type" value="Genomic_DNA"/>
</dbReference>
<keyword evidence="2" id="KW-1133">Transmembrane helix</keyword>
<feature type="domain" description="DUF1731" evidence="4">
    <location>
        <begin position="443"/>
        <end position="489"/>
    </location>
</feature>
<keyword evidence="2" id="KW-0812">Transmembrane</keyword>
<keyword evidence="2" id="KW-0472">Membrane</keyword>
<feature type="domain" description="NAD-dependent epimerase/dehydratase" evidence="3">
    <location>
        <begin position="187"/>
        <end position="405"/>
    </location>
</feature>
<dbReference type="InterPro" id="IPR010099">
    <property type="entry name" value="SDR39U1"/>
</dbReference>
<evidence type="ECO:0000313" key="6">
    <source>
        <dbReference type="Proteomes" id="UP000619761"/>
    </source>
</evidence>
<accession>A0ABQ3B694</accession>
<evidence type="ECO:0000259" key="3">
    <source>
        <dbReference type="Pfam" id="PF01370"/>
    </source>
</evidence>
<protein>
    <submittedName>
        <fullName evidence="5">Epimerase</fullName>
    </submittedName>
</protein>
<feature type="transmembrane region" description="Helical" evidence="2">
    <location>
        <begin position="62"/>
        <end position="85"/>
    </location>
</feature>
<dbReference type="PANTHER" id="PTHR11092">
    <property type="entry name" value="SUGAR NUCLEOTIDE EPIMERASE RELATED"/>
    <property type="match status" value="1"/>
</dbReference>
<organism evidence="5 6">
    <name type="scientific">Cellvibrio zantedeschiae</name>
    <dbReference type="NCBI Taxonomy" id="1237077"/>
    <lineage>
        <taxon>Bacteria</taxon>
        <taxon>Pseudomonadati</taxon>
        <taxon>Pseudomonadota</taxon>
        <taxon>Gammaproteobacteria</taxon>
        <taxon>Cellvibrionales</taxon>
        <taxon>Cellvibrionaceae</taxon>
        <taxon>Cellvibrio</taxon>
    </lineage>
</organism>
<evidence type="ECO:0000313" key="5">
    <source>
        <dbReference type="EMBL" id="GGY80504.1"/>
    </source>
</evidence>
<dbReference type="InterPro" id="IPR036291">
    <property type="entry name" value="NAD(P)-bd_dom_sf"/>
</dbReference>
<keyword evidence="6" id="KW-1185">Reference proteome</keyword>
<feature type="transmembrane region" description="Helical" evidence="2">
    <location>
        <begin position="138"/>
        <end position="165"/>
    </location>
</feature>
<dbReference type="NCBIfam" id="TIGR01777">
    <property type="entry name" value="yfcH"/>
    <property type="match status" value="1"/>
</dbReference>
<dbReference type="Gene3D" id="3.40.50.720">
    <property type="entry name" value="NAD(P)-binding Rossmann-like Domain"/>
    <property type="match status" value="1"/>
</dbReference>
<dbReference type="PANTHER" id="PTHR11092:SF0">
    <property type="entry name" value="EPIMERASE FAMILY PROTEIN SDR39U1"/>
    <property type="match status" value="1"/>
</dbReference>
<dbReference type="InterPro" id="IPR013549">
    <property type="entry name" value="DUF1731"/>
</dbReference>
<dbReference type="SUPFAM" id="SSF51735">
    <property type="entry name" value="NAD(P)-binding Rossmann-fold domains"/>
    <property type="match status" value="1"/>
</dbReference>
<dbReference type="Pfam" id="PF01370">
    <property type="entry name" value="Epimerase"/>
    <property type="match status" value="1"/>
</dbReference>
<comment type="caution">
    <text evidence="5">The sequence shown here is derived from an EMBL/GenBank/DDBJ whole genome shotgun (WGS) entry which is preliminary data.</text>
</comment>
<dbReference type="Pfam" id="PF08338">
    <property type="entry name" value="DUF1731"/>
    <property type="match status" value="1"/>
</dbReference>
<dbReference type="InterPro" id="IPR001509">
    <property type="entry name" value="Epimerase_deHydtase"/>
</dbReference>
<dbReference type="RefSeq" id="WP_189419460.1">
    <property type="nucleotide sequence ID" value="NZ_BMYZ01000002.1"/>
</dbReference>
<proteinExistence type="inferred from homology"/>
<sequence length="490" mass="54377">MNTHLLALQLMAAQGLLGAFDTLYHHELTEALPSRPSARKELWIHATRASFYSLLFIGLSAWQWHGIWALVLMFIFTVEIVLTLWDFIIEDRTRLLPATERVTHTVLAINGGAFITLLALTFPAWFSQSTELQWAPQGWLSVFLFACGIGVGLSGIRDGFAAYALGKVKNREELKMPLHFSDKSESVLVTGATGFIGQLLVNALIADGQRVTVLTRNAKKAAWTFDGKVTCVESMNELPANYPIDTIINLAGARVLGWWWTSSRQVALRKSRIGLTQSLIDWIAKAEVKPALLLNASAIGYYGIQAIGDNTELTEDSPTQNIFMAKLCHDWEVVAQSARQYGVQVSAMRFGMVLGHQGPLPMLLLPIKLGLGGKLGSGKQWMSWIHVDDLLRALAHIWQLAENPETKEQLKPEYNFTAPETLTQLDFSKVAAKVLHRPCFFPTPAWPMRLGLGEQADLLLEGQRVVPKNLLASGFEFTYPDAQSALRSLV</sequence>
<feature type="transmembrane region" description="Helical" evidence="2">
    <location>
        <begin position="106"/>
        <end position="126"/>
    </location>
</feature>
<evidence type="ECO:0000259" key="4">
    <source>
        <dbReference type="Pfam" id="PF08338"/>
    </source>
</evidence>
<dbReference type="Proteomes" id="UP000619761">
    <property type="component" value="Unassembled WGS sequence"/>
</dbReference>
<name>A0ABQ3B694_9GAMM</name>
<reference evidence="6" key="1">
    <citation type="journal article" date="2019" name="Int. J. Syst. Evol. Microbiol.">
        <title>The Global Catalogue of Microorganisms (GCM) 10K type strain sequencing project: providing services to taxonomists for standard genome sequencing and annotation.</title>
        <authorList>
            <consortium name="The Broad Institute Genomics Platform"/>
            <consortium name="The Broad Institute Genome Sequencing Center for Infectious Disease"/>
            <person name="Wu L."/>
            <person name="Ma J."/>
        </authorList>
    </citation>
    <scope>NUCLEOTIDE SEQUENCE [LARGE SCALE GENOMIC DNA]</scope>
    <source>
        <strain evidence="6">KCTC 32239</strain>
    </source>
</reference>
<gene>
    <name evidence="5" type="ORF">GCM10011613_26920</name>
</gene>
<evidence type="ECO:0000256" key="1">
    <source>
        <dbReference type="ARBA" id="ARBA00009353"/>
    </source>
</evidence>
<evidence type="ECO:0000256" key="2">
    <source>
        <dbReference type="SAM" id="Phobius"/>
    </source>
</evidence>